<feature type="transmembrane region" description="Helical" evidence="5">
    <location>
        <begin position="205"/>
        <end position="229"/>
    </location>
</feature>
<evidence type="ECO:0000313" key="7">
    <source>
        <dbReference type="EMBL" id="KAA8577033.1"/>
    </source>
</evidence>
<reference evidence="7 8" key="1">
    <citation type="submission" date="2019-06" db="EMBL/GenBank/DDBJ databases">
        <title>Genome Sequence of the Brown Rot Fungal Pathogen Monilinia fructicola.</title>
        <authorList>
            <person name="De Miccolis Angelini R.M."/>
            <person name="Landi L."/>
            <person name="Abate D."/>
            <person name="Pollastro S."/>
            <person name="Romanazzi G."/>
            <person name="Faretra F."/>
        </authorList>
    </citation>
    <scope>NUCLEOTIDE SEQUENCE [LARGE SCALE GENOMIC DNA]</scope>
    <source>
        <strain evidence="7 8">Mfrc123</strain>
    </source>
</reference>
<dbReference type="GO" id="GO:0022857">
    <property type="term" value="F:transmembrane transporter activity"/>
    <property type="evidence" value="ECO:0007669"/>
    <property type="project" value="InterPro"/>
</dbReference>
<dbReference type="AlphaFoldDB" id="A0A5M9K9E4"/>
<evidence type="ECO:0000313" key="8">
    <source>
        <dbReference type="Proteomes" id="UP000322873"/>
    </source>
</evidence>
<dbReference type="Pfam" id="PF07690">
    <property type="entry name" value="MFS_1"/>
    <property type="match status" value="1"/>
</dbReference>
<evidence type="ECO:0000256" key="4">
    <source>
        <dbReference type="ARBA" id="ARBA00023136"/>
    </source>
</evidence>
<evidence type="ECO:0000256" key="1">
    <source>
        <dbReference type="ARBA" id="ARBA00004141"/>
    </source>
</evidence>
<feature type="transmembrane region" description="Helical" evidence="5">
    <location>
        <begin position="291"/>
        <end position="311"/>
    </location>
</feature>
<feature type="transmembrane region" description="Helical" evidence="5">
    <location>
        <begin position="318"/>
        <end position="340"/>
    </location>
</feature>
<sequence length="539" mass="58727">MNNTEKKNASELGKGPPEALDISLADPAFILPASTPTPNQPALSAPEQLEAIGEDDALPLNWSETRKWLIVVTISGMSFIVRITWTDLRSLNSNLSTVICAPASLQIEQELGFRSDFLATFYITVWDLGEAIAPLYIGPLSERIGRFPVYHFYNVLFIIFTIVTGFSNSIGMIIAFRFLTGMATTSICLNPSIVGDMFPVQTRGAAMSIMSLMPLVGTAVGPIVGGYVTQRLNWRWTFWLTGILTGIVELSMLLVFRETYLPHILRQRAKKAAARSVSVATHTGKKAKHPLYMLPLVVLRFLLQPFVILLGSRAATTVALYLSIIYAYLFLLAATLATVFQEIYSFSETNSGLVYLGLATGMFIGTLICRFTLDRFIVKKTTTVQGNSDASASGAPISAHPERRLIPAIPSMVILPAALFLYGWTLQVQAHWAVPAVATALAGFCLSTTTIPIMNYLVDVFGDLSASAVAAVLPLRYVIGTFLPVAAPYMYSRLGYGWANSLLAFILIICVPAPLLLIIPPKKNSIWAKLAHLVGGRNA</sequence>
<protein>
    <recommendedName>
        <fullName evidence="6">Major facilitator superfamily (MFS) profile domain-containing protein</fullName>
    </recommendedName>
</protein>
<dbReference type="GO" id="GO:0016020">
    <property type="term" value="C:membrane"/>
    <property type="evidence" value="ECO:0007669"/>
    <property type="project" value="UniProtKB-SubCell"/>
</dbReference>
<evidence type="ECO:0000256" key="5">
    <source>
        <dbReference type="SAM" id="Phobius"/>
    </source>
</evidence>
<feature type="domain" description="Major facilitator superfamily (MFS) profile" evidence="6">
    <location>
        <begin position="70"/>
        <end position="524"/>
    </location>
</feature>
<evidence type="ECO:0000256" key="3">
    <source>
        <dbReference type="ARBA" id="ARBA00022989"/>
    </source>
</evidence>
<feature type="transmembrane region" description="Helical" evidence="5">
    <location>
        <begin position="469"/>
        <end position="491"/>
    </location>
</feature>
<dbReference type="InterPro" id="IPR011701">
    <property type="entry name" value="MFS"/>
</dbReference>
<evidence type="ECO:0000259" key="6">
    <source>
        <dbReference type="PROSITE" id="PS50850"/>
    </source>
</evidence>
<feature type="transmembrane region" description="Helical" evidence="5">
    <location>
        <begin position="149"/>
        <end position="167"/>
    </location>
</feature>
<comment type="subcellular location">
    <subcellularLocation>
        <location evidence="1">Membrane</location>
        <topology evidence="1">Multi-pass membrane protein</topology>
    </subcellularLocation>
</comment>
<proteinExistence type="predicted"/>
<dbReference type="VEuPathDB" id="FungiDB:MFRU_023g00620"/>
<name>A0A5M9K9E4_MONFR</name>
<keyword evidence="4 5" id="KW-0472">Membrane</keyword>
<keyword evidence="3 5" id="KW-1133">Transmembrane helix</keyword>
<dbReference type="PANTHER" id="PTHR23502:SF163">
    <property type="entry name" value="MAJOR FACILITATOR SUPERFAMILY (MFS) PROFILE DOMAIN-CONTAINING PROTEIN"/>
    <property type="match status" value="1"/>
</dbReference>
<dbReference type="InterPro" id="IPR036259">
    <property type="entry name" value="MFS_trans_sf"/>
</dbReference>
<comment type="caution">
    <text evidence="7">The sequence shown here is derived from an EMBL/GenBank/DDBJ whole genome shotgun (WGS) entry which is preliminary data.</text>
</comment>
<keyword evidence="8" id="KW-1185">Reference proteome</keyword>
<accession>A0A5M9K9E4</accession>
<dbReference type="SUPFAM" id="SSF103473">
    <property type="entry name" value="MFS general substrate transporter"/>
    <property type="match status" value="1"/>
</dbReference>
<dbReference type="PANTHER" id="PTHR23502">
    <property type="entry name" value="MAJOR FACILITATOR SUPERFAMILY"/>
    <property type="match status" value="1"/>
</dbReference>
<feature type="transmembrane region" description="Helical" evidence="5">
    <location>
        <begin position="352"/>
        <end position="373"/>
    </location>
</feature>
<dbReference type="Gene3D" id="1.20.1250.20">
    <property type="entry name" value="MFS general substrate transporter like domains"/>
    <property type="match status" value="1"/>
</dbReference>
<feature type="transmembrane region" description="Helical" evidence="5">
    <location>
        <begin position="405"/>
        <end position="426"/>
    </location>
</feature>
<organism evidence="7 8">
    <name type="scientific">Monilinia fructicola</name>
    <name type="common">Brown rot fungus</name>
    <name type="synonym">Ciboria fructicola</name>
    <dbReference type="NCBI Taxonomy" id="38448"/>
    <lineage>
        <taxon>Eukaryota</taxon>
        <taxon>Fungi</taxon>
        <taxon>Dikarya</taxon>
        <taxon>Ascomycota</taxon>
        <taxon>Pezizomycotina</taxon>
        <taxon>Leotiomycetes</taxon>
        <taxon>Helotiales</taxon>
        <taxon>Sclerotiniaceae</taxon>
        <taxon>Monilinia</taxon>
    </lineage>
</organism>
<feature type="transmembrane region" description="Helical" evidence="5">
    <location>
        <begin position="68"/>
        <end position="85"/>
    </location>
</feature>
<feature type="transmembrane region" description="Helical" evidence="5">
    <location>
        <begin position="236"/>
        <end position="256"/>
    </location>
</feature>
<gene>
    <name evidence="7" type="ORF">EYC84_007049</name>
</gene>
<dbReference type="PROSITE" id="PS50850">
    <property type="entry name" value="MFS"/>
    <property type="match status" value="1"/>
</dbReference>
<feature type="transmembrane region" description="Helical" evidence="5">
    <location>
        <begin position="432"/>
        <end position="457"/>
    </location>
</feature>
<dbReference type="Proteomes" id="UP000322873">
    <property type="component" value="Unassembled WGS sequence"/>
</dbReference>
<dbReference type="EMBL" id="VICG01000001">
    <property type="protein sequence ID" value="KAA8577033.1"/>
    <property type="molecule type" value="Genomic_DNA"/>
</dbReference>
<keyword evidence="2 5" id="KW-0812">Transmembrane</keyword>
<dbReference type="InterPro" id="IPR020846">
    <property type="entry name" value="MFS_dom"/>
</dbReference>
<feature type="transmembrane region" description="Helical" evidence="5">
    <location>
        <begin position="117"/>
        <end position="137"/>
    </location>
</feature>
<feature type="transmembrane region" description="Helical" evidence="5">
    <location>
        <begin position="497"/>
        <end position="519"/>
    </location>
</feature>
<evidence type="ECO:0000256" key="2">
    <source>
        <dbReference type="ARBA" id="ARBA00022692"/>
    </source>
</evidence>